<dbReference type="InterPro" id="IPR045254">
    <property type="entry name" value="Nit1/2_C-N_Hydrolase"/>
</dbReference>
<dbReference type="PROSITE" id="PS50263">
    <property type="entry name" value="CN_HYDROLASE"/>
    <property type="match status" value="1"/>
</dbReference>
<dbReference type="PROSITE" id="PS01227">
    <property type="entry name" value="UPF0012"/>
    <property type="match status" value="1"/>
</dbReference>
<organism evidence="4 5">
    <name type="scientific">Chromobacterium sphagni</name>
    <dbReference type="NCBI Taxonomy" id="1903179"/>
    <lineage>
        <taxon>Bacteria</taxon>
        <taxon>Pseudomonadati</taxon>
        <taxon>Pseudomonadota</taxon>
        <taxon>Betaproteobacteria</taxon>
        <taxon>Neisseriales</taxon>
        <taxon>Chromobacteriaceae</taxon>
        <taxon>Chromobacterium</taxon>
    </lineage>
</organism>
<keyword evidence="4" id="KW-0808">Transferase</keyword>
<dbReference type="EMBL" id="MKCS01000001">
    <property type="protein sequence ID" value="OHX14789.1"/>
    <property type="molecule type" value="Genomic_DNA"/>
</dbReference>
<comment type="caution">
    <text evidence="4">The sequence shown here is derived from an EMBL/GenBank/DDBJ whole genome shotgun (WGS) entry which is preliminary data.</text>
</comment>
<dbReference type="PANTHER" id="PTHR23088">
    <property type="entry name" value="NITRILASE-RELATED"/>
    <property type="match status" value="1"/>
</dbReference>
<reference evidence="4 5" key="1">
    <citation type="submission" date="2016-09" db="EMBL/GenBank/DDBJ databases">
        <title>Chromobacterium muskegensis sp. nov., an insecticidal bacterium isolated from Sphagnum bogs.</title>
        <authorList>
            <person name="Sparks M.E."/>
            <person name="Blackburn M.B."/>
            <person name="Gundersen-Rindal D.E."/>
            <person name="Mitchell A."/>
            <person name="Farrar R."/>
            <person name="Kuhar D."/>
        </authorList>
    </citation>
    <scope>NUCLEOTIDE SEQUENCE [LARGE SCALE GENOMIC DNA]</scope>
    <source>
        <strain evidence="4 5">37-2</strain>
    </source>
</reference>
<evidence type="ECO:0000313" key="4">
    <source>
        <dbReference type="EMBL" id="OHX14789.1"/>
    </source>
</evidence>
<dbReference type="InterPro" id="IPR001110">
    <property type="entry name" value="UPF0012_CS"/>
</dbReference>
<keyword evidence="4" id="KW-0012">Acyltransferase</keyword>
<dbReference type="InterPro" id="IPR036526">
    <property type="entry name" value="C-N_Hydrolase_sf"/>
</dbReference>
<evidence type="ECO:0000259" key="3">
    <source>
        <dbReference type="PROSITE" id="PS50263"/>
    </source>
</evidence>
<sequence length="269" mass="29248">MKQKFNAAAVQMVSGCDLAANLARADQLLAEAAGKGAQLAVLPEYFCLMGAHETAKVAVREAYGEGPIQQALSDMARKHGMWLLGGTVPLAADNPEKVLNTSLLYNPQGEVVSRYDKIHLFGFTGQGESYRESNTISAGQTPVKAETPLADIALSICYDLRFPELYRLLAPFDLLIMSAAFTATTGEAHWEPLLRARAIENQCYLLASAQGGLHQNGRRTHGHSMIIDPWGRILAELEQGEGVIVAEIDPDLIQSVRSSLPALEHRVIR</sequence>
<dbReference type="STRING" id="1903179.BI347_15715"/>
<dbReference type="PANTHER" id="PTHR23088:SF27">
    <property type="entry name" value="DEAMINATED GLUTATHIONE AMIDASE"/>
    <property type="match status" value="1"/>
</dbReference>
<gene>
    <name evidence="4" type="ORF">BI347_15715</name>
</gene>
<accession>A0A1S1X5Q3</accession>
<dbReference type="InterPro" id="IPR003010">
    <property type="entry name" value="C-N_Hydrolase"/>
</dbReference>
<dbReference type="Gene3D" id="3.60.110.10">
    <property type="entry name" value="Carbon-nitrogen hydrolase"/>
    <property type="match status" value="1"/>
</dbReference>
<dbReference type="GO" id="GO:0016746">
    <property type="term" value="F:acyltransferase activity"/>
    <property type="evidence" value="ECO:0007669"/>
    <property type="project" value="UniProtKB-KW"/>
</dbReference>
<dbReference type="GO" id="GO:0016811">
    <property type="term" value="F:hydrolase activity, acting on carbon-nitrogen (but not peptide) bonds, in linear amides"/>
    <property type="evidence" value="ECO:0007669"/>
    <property type="project" value="InterPro"/>
</dbReference>
<evidence type="ECO:0000256" key="2">
    <source>
        <dbReference type="ARBA" id="ARBA00022801"/>
    </source>
</evidence>
<dbReference type="PROSITE" id="PS51257">
    <property type="entry name" value="PROKAR_LIPOPROTEIN"/>
    <property type="match status" value="1"/>
</dbReference>
<evidence type="ECO:0000313" key="5">
    <source>
        <dbReference type="Proteomes" id="UP000180088"/>
    </source>
</evidence>
<dbReference type="OrthoDB" id="9811121at2"/>
<dbReference type="SUPFAM" id="SSF56317">
    <property type="entry name" value="Carbon-nitrogen hydrolase"/>
    <property type="match status" value="1"/>
</dbReference>
<evidence type="ECO:0000256" key="1">
    <source>
        <dbReference type="ARBA" id="ARBA00010613"/>
    </source>
</evidence>
<comment type="similarity">
    <text evidence="1">Belongs to the carbon-nitrogen hydrolase superfamily. NIT1/NIT2 family.</text>
</comment>
<feature type="domain" description="CN hydrolase" evidence="3">
    <location>
        <begin position="5"/>
        <end position="250"/>
    </location>
</feature>
<dbReference type="RefSeq" id="WP_071116285.1">
    <property type="nucleotide sequence ID" value="NZ_MKCS01000001.1"/>
</dbReference>
<keyword evidence="2" id="KW-0378">Hydrolase</keyword>
<protein>
    <submittedName>
        <fullName evidence="4">Acyltransferase</fullName>
    </submittedName>
</protein>
<dbReference type="AlphaFoldDB" id="A0A1S1X5Q3"/>
<dbReference type="Pfam" id="PF00795">
    <property type="entry name" value="CN_hydrolase"/>
    <property type="match status" value="1"/>
</dbReference>
<dbReference type="CDD" id="cd07572">
    <property type="entry name" value="nit"/>
    <property type="match status" value="1"/>
</dbReference>
<name>A0A1S1X5Q3_9NEIS</name>
<proteinExistence type="inferred from homology"/>
<dbReference type="Proteomes" id="UP000180088">
    <property type="component" value="Unassembled WGS sequence"/>
</dbReference>